<organism evidence="2 3">
    <name type="scientific">Aspergillus tanneri</name>
    <dbReference type="NCBI Taxonomy" id="1220188"/>
    <lineage>
        <taxon>Eukaryota</taxon>
        <taxon>Fungi</taxon>
        <taxon>Dikarya</taxon>
        <taxon>Ascomycota</taxon>
        <taxon>Pezizomycotina</taxon>
        <taxon>Eurotiomycetes</taxon>
        <taxon>Eurotiomycetidae</taxon>
        <taxon>Eurotiales</taxon>
        <taxon>Aspergillaceae</taxon>
        <taxon>Aspergillus</taxon>
        <taxon>Aspergillus subgen. Circumdati</taxon>
    </lineage>
</organism>
<protein>
    <submittedName>
        <fullName evidence="2">Uncharacterized protein</fullName>
    </submittedName>
</protein>
<dbReference type="EMBL" id="QUQM01000003">
    <property type="protein sequence ID" value="KAA8648026.1"/>
    <property type="molecule type" value="Genomic_DNA"/>
</dbReference>
<dbReference type="Proteomes" id="UP000324241">
    <property type="component" value="Unassembled WGS sequence"/>
</dbReference>
<dbReference type="PANTHER" id="PTHR35872:SF1">
    <property type="entry name" value="ALPHA-L-RHAMNOSIDASE C"/>
    <property type="match status" value="1"/>
</dbReference>
<dbReference type="Pfam" id="PF11204">
    <property type="entry name" value="DUF2985"/>
    <property type="match status" value="1"/>
</dbReference>
<dbReference type="OrthoDB" id="6407410at2759"/>
<keyword evidence="1" id="KW-0812">Transmembrane</keyword>
<keyword evidence="1" id="KW-0472">Membrane</keyword>
<dbReference type="InterPro" id="IPR021369">
    <property type="entry name" value="DUF2985"/>
</dbReference>
<evidence type="ECO:0000256" key="1">
    <source>
        <dbReference type="SAM" id="Phobius"/>
    </source>
</evidence>
<feature type="transmembrane region" description="Helical" evidence="1">
    <location>
        <begin position="233"/>
        <end position="250"/>
    </location>
</feature>
<feature type="transmembrane region" description="Helical" evidence="1">
    <location>
        <begin position="262"/>
        <end position="279"/>
    </location>
</feature>
<accession>A0A5M9MQ51</accession>
<dbReference type="PANTHER" id="PTHR35872">
    <property type="entry name" value="INTEGRAL MEMBRANE PROTEIN (AFU_ORTHOLOGUE AFUA_5G07110)"/>
    <property type="match status" value="1"/>
</dbReference>
<comment type="caution">
    <text evidence="2">The sequence shown here is derived from an EMBL/GenBank/DDBJ whole genome shotgun (WGS) entry which is preliminary data.</text>
</comment>
<name>A0A5M9MQ51_9EURO</name>
<dbReference type="VEuPathDB" id="FungiDB:EYZ11_011548"/>
<dbReference type="GeneID" id="54326611"/>
<evidence type="ECO:0000313" key="3">
    <source>
        <dbReference type="Proteomes" id="UP000324241"/>
    </source>
</evidence>
<dbReference type="RefSeq" id="XP_033427387.1">
    <property type="nucleotide sequence ID" value="XM_033568581.1"/>
</dbReference>
<keyword evidence="1" id="KW-1133">Transmembrane helix</keyword>
<reference evidence="2 3" key="1">
    <citation type="submission" date="2019-08" db="EMBL/GenBank/DDBJ databases">
        <title>The genome sequence of a newly discovered highly antifungal drug resistant Aspergillus species, Aspergillus tanneri NIH 1004.</title>
        <authorList>
            <person name="Mounaud S."/>
            <person name="Singh I."/>
            <person name="Joardar V."/>
            <person name="Pakala S."/>
            <person name="Pakala S."/>
            <person name="Venepally P."/>
            <person name="Chung J.K."/>
            <person name="Losada L."/>
            <person name="Nierman W.C."/>
        </authorList>
    </citation>
    <scope>NUCLEOTIDE SEQUENCE [LARGE SCALE GENOMIC DNA]</scope>
    <source>
        <strain evidence="2 3">NIH1004</strain>
    </source>
</reference>
<proteinExistence type="predicted"/>
<evidence type="ECO:0000313" key="2">
    <source>
        <dbReference type="EMBL" id="KAA8648026.1"/>
    </source>
</evidence>
<gene>
    <name evidence="2" type="ORF">ATNIH1004_003909</name>
</gene>
<dbReference type="AlphaFoldDB" id="A0A5M9MQ51"/>
<sequence>MIRGPQGKELRVGFSGPCVSLSKMGHHEGSDNSSLSLPPLSASGFHDSADSLPILESSSQKLPPLPDKVKFIIALKRFRRWMLTPTGFLITVYMLNVVAWGGMLFLLICNAAPAMCHPSCDDINSSRRVWIELDSQILNGLFCITGFGLAPLRLRDFYWWCFWHFGRTPARRNGAIARLAAVHASWYRLPLPDIEGGEALTPIPPSKAPRTPLTGVRAPPTAPWKMTFVVHNMVWNTILQGCLAGCMWAMNRHVRPPWTTGLFIGLACVVAMAAGAMIMKEGSRIKKIEGAPLSEEEREARRALGHILDKT</sequence>
<feature type="transmembrane region" description="Helical" evidence="1">
    <location>
        <begin position="86"/>
        <end position="108"/>
    </location>
</feature>